<dbReference type="SMART" id="SM00368">
    <property type="entry name" value="LRR_RI"/>
    <property type="match status" value="5"/>
</dbReference>
<dbReference type="EMBL" id="RXFM01000026">
    <property type="protein sequence ID" value="RST68518.1"/>
    <property type="molecule type" value="Genomic_DNA"/>
</dbReference>
<dbReference type="AlphaFoldDB" id="A0A3R9XXE8"/>
<accession>A0A3R9XXE8</accession>
<dbReference type="SUPFAM" id="SSF52047">
    <property type="entry name" value="RNI-like"/>
    <property type="match status" value="1"/>
</dbReference>
<organism evidence="5 6">
    <name type="scientific">Candidatus Aquarickettsia rohweri</name>
    <dbReference type="NCBI Taxonomy" id="2602574"/>
    <lineage>
        <taxon>Bacteria</taxon>
        <taxon>Pseudomonadati</taxon>
        <taxon>Pseudomonadota</taxon>
        <taxon>Alphaproteobacteria</taxon>
        <taxon>Rickettsiales</taxon>
        <taxon>Candidatus Midichloriaceae</taxon>
        <taxon>Candidatus Aquarickettsia</taxon>
    </lineage>
</organism>
<reference evidence="6" key="1">
    <citation type="submission" date="2018-11" db="EMBL/GenBank/DDBJ databases">
        <title>Phylogenetic, genomic, and biogeographic characterization of a novel and ubiquitous marine invertebrate-associated Rickettsiales parasite, Candidatus Marinoinvertebrata rohwerii, gen. nov., sp. nov.</title>
        <authorList>
            <person name="Klinges J.G."/>
            <person name="Rosales S.M."/>
            <person name="Mcminds R."/>
            <person name="Shaver E.C."/>
            <person name="Shantz A."/>
            <person name="Peters E.C."/>
            <person name="Burkepile D.E."/>
            <person name="Silliman B.R."/>
            <person name="Vega Thurber R.L."/>
        </authorList>
    </citation>
    <scope>NUCLEOTIDE SEQUENCE [LARGE SCALE GENOMIC DNA]</scope>
    <source>
        <strain evidence="6">a_cerv_44</strain>
    </source>
</reference>
<dbReference type="GO" id="GO:0048471">
    <property type="term" value="C:perinuclear region of cytoplasm"/>
    <property type="evidence" value="ECO:0007669"/>
    <property type="project" value="TreeGrafter"/>
</dbReference>
<dbReference type="GO" id="GO:0005096">
    <property type="term" value="F:GTPase activator activity"/>
    <property type="evidence" value="ECO:0007669"/>
    <property type="project" value="UniProtKB-KW"/>
</dbReference>
<evidence type="ECO:0000256" key="3">
    <source>
        <dbReference type="ARBA" id="ARBA00022737"/>
    </source>
</evidence>
<protein>
    <submittedName>
        <fullName evidence="5">Uncharacterized protein</fullName>
    </submittedName>
</protein>
<keyword evidence="4" id="KW-0812">Transmembrane</keyword>
<evidence type="ECO:0000256" key="2">
    <source>
        <dbReference type="ARBA" id="ARBA00022614"/>
    </source>
</evidence>
<feature type="transmembrane region" description="Helical" evidence="4">
    <location>
        <begin position="400"/>
        <end position="428"/>
    </location>
</feature>
<dbReference type="GO" id="GO:0006913">
    <property type="term" value="P:nucleocytoplasmic transport"/>
    <property type="evidence" value="ECO:0007669"/>
    <property type="project" value="TreeGrafter"/>
</dbReference>
<comment type="caution">
    <text evidence="5">The sequence shown here is derived from an EMBL/GenBank/DDBJ whole genome shotgun (WGS) entry which is preliminary data.</text>
</comment>
<dbReference type="PANTHER" id="PTHR24113:SF12">
    <property type="entry name" value="RAN GTPASE-ACTIVATING PROTEIN 1"/>
    <property type="match status" value="1"/>
</dbReference>
<feature type="non-terminal residue" evidence="5">
    <location>
        <position position="1"/>
    </location>
</feature>
<keyword evidence="1" id="KW-0343">GTPase activation</keyword>
<name>A0A3R9XXE8_9RICK</name>
<keyword evidence="4" id="KW-0472">Membrane</keyword>
<gene>
    <name evidence="5" type="ORF">EIC27_02575</name>
</gene>
<keyword evidence="3" id="KW-0677">Repeat</keyword>
<sequence>IFVAEQLKDSKVSHNIDFGSNNIGAQGAMLLAEQLKDSKVSHTIYLGMNQIGAQGAMLLAEQLKDSKVSHTINLMDNNIGAKGAMLLAVQLKDSKVSHIIDLRDNRIGDLGAMFLAEQLKGSKVSHTIDLRDNQIGAKGVKDLEKMVIDSKFPSKVVLSVYALDELMQYNDAILAIRGPKKFESKIQDIFGTSLPALKSTAIHIPEDAISIIVQHLGQQETNHINLQYLQDFRIRAVKFYTGEEITAARANYTIKDTLAKHKLDMQTKEEKTVARANYTTKDTLTKLDIGRIDKLAALMLLTENIVNLLPKEVKKEVLEHVDIKYLQYGVEGALGLGGAYLGYKSEMDEWNLPLKRVGGFYFKEAIVNSLVINMESVKRMVDEYTEYTIYEHIGEKEQNLIWEMVLGIGIGIFSSAPMLTMGVISLGAVKNYLDIEEQNIGKIGGGILGLVGAYYAGIGTYYQYVASMICAAYVGDMLLGIKDIAVHGTDFITNSVLEEHTEDFNIKDMNHIDIHHKIEDPYTTHYDCML</sequence>
<keyword evidence="4" id="KW-1133">Transmembrane helix</keyword>
<evidence type="ECO:0000256" key="1">
    <source>
        <dbReference type="ARBA" id="ARBA00022468"/>
    </source>
</evidence>
<dbReference type="InterPro" id="IPR001611">
    <property type="entry name" value="Leu-rich_rpt"/>
</dbReference>
<dbReference type="Pfam" id="PF13516">
    <property type="entry name" value="LRR_6"/>
    <property type="match status" value="3"/>
</dbReference>
<proteinExistence type="predicted"/>
<dbReference type="InterPro" id="IPR027038">
    <property type="entry name" value="RanGap"/>
</dbReference>
<evidence type="ECO:0000256" key="4">
    <source>
        <dbReference type="SAM" id="Phobius"/>
    </source>
</evidence>
<dbReference type="InterPro" id="IPR032675">
    <property type="entry name" value="LRR_dom_sf"/>
</dbReference>
<feature type="transmembrane region" description="Helical" evidence="4">
    <location>
        <begin position="440"/>
        <end position="458"/>
    </location>
</feature>
<dbReference type="RefSeq" id="WP_205702318.1">
    <property type="nucleotide sequence ID" value="NZ_RXFM01000026.1"/>
</dbReference>
<dbReference type="Gene3D" id="3.80.10.10">
    <property type="entry name" value="Ribonuclease Inhibitor"/>
    <property type="match status" value="2"/>
</dbReference>
<dbReference type="PANTHER" id="PTHR24113">
    <property type="entry name" value="RAN GTPASE-ACTIVATING PROTEIN 1"/>
    <property type="match status" value="1"/>
</dbReference>
<dbReference type="Proteomes" id="UP000279470">
    <property type="component" value="Unassembled WGS sequence"/>
</dbReference>
<evidence type="ECO:0000313" key="6">
    <source>
        <dbReference type="Proteomes" id="UP000279470"/>
    </source>
</evidence>
<evidence type="ECO:0000313" key="5">
    <source>
        <dbReference type="EMBL" id="RST68518.1"/>
    </source>
</evidence>
<keyword evidence="2" id="KW-0433">Leucine-rich repeat</keyword>
<dbReference type="GO" id="GO:0005829">
    <property type="term" value="C:cytosol"/>
    <property type="evidence" value="ECO:0007669"/>
    <property type="project" value="TreeGrafter"/>
</dbReference>
<dbReference type="GO" id="GO:0031267">
    <property type="term" value="F:small GTPase binding"/>
    <property type="evidence" value="ECO:0007669"/>
    <property type="project" value="TreeGrafter"/>
</dbReference>
<keyword evidence="6" id="KW-1185">Reference proteome</keyword>